<keyword evidence="2" id="KW-1185">Reference proteome</keyword>
<accession>A0A7J7ML74</accession>
<proteinExistence type="predicted"/>
<dbReference type="AlphaFoldDB" id="A0A7J7ML74"/>
<dbReference type="EMBL" id="JACGCM010001420">
    <property type="protein sequence ID" value="KAF6155520.1"/>
    <property type="molecule type" value="Genomic_DNA"/>
</dbReference>
<organism evidence="1 2">
    <name type="scientific">Kingdonia uniflora</name>
    <dbReference type="NCBI Taxonomy" id="39325"/>
    <lineage>
        <taxon>Eukaryota</taxon>
        <taxon>Viridiplantae</taxon>
        <taxon>Streptophyta</taxon>
        <taxon>Embryophyta</taxon>
        <taxon>Tracheophyta</taxon>
        <taxon>Spermatophyta</taxon>
        <taxon>Magnoliopsida</taxon>
        <taxon>Ranunculales</taxon>
        <taxon>Circaeasteraceae</taxon>
        <taxon>Kingdonia</taxon>
    </lineage>
</organism>
<gene>
    <name evidence="1" type="ORF">GIB67_017875</name>
</gene>
<reference evidence="1 2" key="1">
    <citation type="journal article" date="2020" name="IScience">
        <title>Genome Sequencing of the Endangered Kingdonia uniflora (Circaeasteraceae, Ranunculales) Reveals Potential Mechanisms of Evolutionary Specialization.</title>
        <authorList>
            <person name="Sun Y."/>
            <person name="Deng T."/>
            <person name="Zhang A."/>
            <person name="Moore M.J."/>
            <person name="Landis J.B."/>
            <person name="Lin N."/>
            <person name="Zhang H."/>
            <person name="Zhang X."/>
            <person name="Huang J."/>
            <person name="Zhang X."/>
            <person name="Sun H."/>
            <person name="Wang H."/>
        </authorList>
    </citation>
    <scope>NUCLEOTIDE SEQUENCE [LARGE SCALE GENOMIC DNA]</scope>
    <source>
        <strain evidence="1">TB1705</strain>
        <tissue evidence="1">Leaf</tissue>
    </source>
</reference>
<protein>
    <submittedName>
        <fullName evidence="1">Uncharacterized protein</fullName>
    </submittedName>
</protein>
<evidence type="ECO:0000313" key="1">
    <source>
        <dbReference type="EMBL" id="KAF6155520.1"/>
    </source>
</evidence>
<dbReference type="Proteomes" id="UP000541444">
    <property type="component" value="Unassembled WGS sequence"/>
</dbReference>
<comment type="caution">
    <text evidence="1">The sequence shown here is derived from an EMBL/GenBank/DDBJ whole genome shotgun (WGS) entry which is preliminary data.</text>
</comment>
<sequence length="53" mass="6198">MWSCGVHALAAGMYQPSSRARHASEIVSRMLERHLDNLGYSIQNRQQRRRFPQ</sequence>
<evidence type="ECO:0000313" key="2">
    <source>
        <dbReference type="Proteomes" id="UP000541444"/>
    </source>
</evidence>
<name>A0A7J7ML74_9MAGN</name>